<evidence type="ECO:0000313" key="3">
    <source>
        <dbReference type="Proteomes" id="UP000029922"/>
    </source>
</evidence>
<feature type="transmembrane region" description="Helical" evidence="1">
    <location>
        <begin position="289"/>
        <end position="314"/>
    </location>
</feature>
<dbReference type="AlphaFoldDB" id="A0A4U8TJN1"/>
<keyword evidence="1" id="KW-0472">Membrane</keyword>
<feature type="transmembrane region" description="Helical" evidence="1">
    <location>
        <begin position="369"/>
        <end position="393"/>
    </location>
</feature>
<feature type="transmembrane region" description="Helical" evidence="1">
    <location>
        <begin position="400"/>
        <end position="420"/>
    </location>
</feature>
<dbReference type="RefSeq" id="WP_138069992.1">
    <property type="nucleotide sequence ID" value="NZ_JRPD02000008.1"/>
</dbReference>
<protein>
    <submittedName>
        <fullName evidence="2">Uncharacterized protein</fullName>
    </submittedName>
</protein>
<keyword evidence="1" id="KW-1133">Transmembrane helix</keyword>
<evidence type="ECO:0000313" key="2">
    <source>
        <dbReference type="EMBL" id="TLE00354.1"/>
    </source>
</evidence>
<dbReference type="Proteomes" id="UP000029922">
    <property type="component" value="Unassembled WGS sequence"/>
</dbReference>
<organism evidence="2 3">
    <name type="scientific">Helicobacter muridarum</name>
    <dbReference type="NCBI Taxonomy" id="216"/>
    <lineage>
        <taxon>Bacteria</taxon>
        <taxon>Pseudomonadati</taxon>
        <taxon>Campylobacterota</taxon>
        <taxon>Epsilonproteobacteria</taxon>
        <taxon>Campylobacterales</taxon>
        <taxon>Helicobacteraceae</taxon>
        <taxon>Helicobacter</taxon>
    </lineage>
</organism>
<evidence type="ECO:0000256" key="1">
    <source>
        <dbReference type="SAM" id="Phobius"/>
    </source>
</evidence>
<reference evidence="2 3" key="1">
    <citation type="journal article" date="2014" name="Genome Announc.">
        <title>Draft genome sequences of eight enterohepatic helicobacter species isolated from both laboratory and wild rodents.</title>
        <authorList>
            <person name="Sheh A."/>
            <person name="Shen Z."/>
            <person name="Fox J.G."/>
        </authorList>
    </citation>
    <scope>NUCLEOTIDE SEQUENCE [LARGE SCALE GENOMIC DNA]</scope>
    <source>
        <strain evidence="2 3">ST1</strain>
    </source>
</reference>
<feature type="transmembrane region" description="Helical" evidence="1">
    <location>
        <begin position="21"/>
        <end position="40"/>
    </location>
</feature>
<gene>
    <name evidence="2" type="ORF">LS73_005060</name>
</gene>
<feature type="transmembrane region" description="Helical" evidence="1">
    <location>
        <begin position="223"/>
        <end position="242"/>
    </location>
</feature>
<dbReference type="OrthoDB" id="9133572at2"/>
<feature type="transmembrane region" description="Helical" evidence="1">
    <location>
        <begin position="157"/>
        <end position="179"/>
    </location>
</feature>
<proteinExistence type="predicted"/>
<keyword evidence="1" id="KW-0812">Transmembrane</keyword>
<name>A0A4U8TJN1_9HELI</name>
<feature type="transmembrane region" description="Helical" evidence="1">
    <location>
        <begin position="248"/>
        <end position="268"/>
    </location>
</feature>
<feature type="transmembrane region" description="Helical" evidence="1">
    <location>
        <begin position="191"/>
        <end position="211"/>
    </location>
</feature>
<sequence length="466" mass="53951">MQIIKFLKTLESFVVICISNRIYNLFIIIAFIIAMSISFYNNKLGIVTNKDWFKAFGNDVESHIPATILANKYDIDTQGYGLMILNDDRVNDTYGLGALRMLKNDMQPQAFYPYRSSIGIQGFLWTWLYGMLGSFEALHILNSILSSIAIMLTSIMLARIFGSLFGVVFFISMFFSPWITVFGNNLYWSLWIWFLPGICSYYIYIYIYIYSNIQDNAKIRANLPLLILLFICFMLSICFKSLCSYEYMTSITIFALSPFLISFLFSLFSNESVVYICKGNSFKVLPCKIAFKYTIILFILSIAGFLLAFIWQAFLRGDGDILLGLSNIYHEDFLRRMIGGKAKDFDNVYADSLNANIFIVTYKYIEHKYFLSIFGKDAFSVFSILSILMLILIKKVKIKYLLLLMFIIFALSSISWFVFGKAHSYIHTHMNFVLWSLGFSAVILYIPIIFIYNIFCKILDIFESKF</sequence>
<comment type="caution">
    <text evidence="2">The sequence shown here is derived from an EMBL/GenBank/DDBJ whole genome shotgun (WGS) entry which is preliminary data.</text>
</comment>
<feature type="transmembrane region" description="Helical" evidence="1">
    <location>
        <begin position="432"/>
        <end position="455"/>
    </location>
</feature>
<dbReference type="EMBL" id="JRPD02000008">
    <property type="protein sequence ID" value="TLE00354.1"/>
    <property type="molecule type" value="Genomic_DNA"/>
</dbReference>
<accession>A0A4U8TJN1</accession>
<feature type="transmembrane region" description="Helical" evidence="1">
    <location>
        <begin position="124"/>
        <end position="145"/>
    </location>
</feature>